<evidence type="ECO:0000313" key="6">
    <source>
        <dbReference type="EMBL" id="MBD0832365.1"/>
    </source>
</evidence>
<dbReference type="AlphaFoldDB" id="A0A8J6U7R0"/>
<feature type="domain" description="TonB-dependent receptor plug" evidence="4">
    <location>
        <begin position="131"/>
        <end position="206"/>
    </location>
</feature>
<protein>
    <submittedName>
        <fullName evidence="6">TonB-dependent receptor</fullName>
    </submittedName>
</protein>
<dbReference type="SUPFAM" id="SSF56935">
    <property type="entry name" value="Porins"/>
    <property type="match status" value="1"/>
</dbReference>
<name>A0A8J6U7R0_9FLAO</name>
<feature type="domain" description="Protein FecR C-terminal" evidence="5">
    <location>
        <begin position="13"/>
        <end position="76"/>
    </location>
</feature>
<gene>
    <name evidence="6" type="ORF">ICJ83_09485</name>
</gene>
<dbReference type="InterPro" id="IPR037066">
    <property type="entry name" value="Plug_dom_sf"/>
</dbReference>
<evidence type="ECO:0000256" key="1">
    <source>
        <dbReference type="ARBA" id="ARBA00004442"/>
    </source>
</evidence>
<dbReference type="Proteomes" id="UP000600588">
    <property type="component" value="Unassembled WGS sequence"/>
</dbReference>
<dbReference type="GO" id="GO:0009279">
    <property type="term" value="C:cell outer membrane"/>
    <property type="evidence" value="ECO:0007669"/>
    <property type="project" value="UniProtKB-SubCell"/>
</dbReference>
<dbReference type="RefSeq" id="WP_188230144.1">
    <property type="nucleotide sequence ID" value="NZ_JACVXB010000003.1"/>
</dbReference>
<dbReference type="InterPro" id="IPR032508">
    <property type="entry name" value="FecR_C"/>
</dbReference>
<sequence length="767" mass="87645">MFSPLNGQTLQEKQSLISVLKILEARYNVSFSYADAAIKDKQSSIPKIQLSLFEALDFLKEETQLDFETLNNRFIVIREKSVIKNQVFKTQRLEEVIVSKYLTNGIEKLNNGAITINSEAFGILPGLIESDVLQTIQALPGILSTDETVSNINIRGGTHDQNLILWDGIKMYQSGHFFGLISAFNPYTTKTINIYKNGSSARYGDGVSSVIDMKLPDNIDNNFKAGLGFNLINADGYVKVPISNKTELQLSSRRSVSDLITTPTYEQYFKRIFQDSDLTNSNNSSSVSQNENFYFYDVALKFLYNINDSNKVRVHFLNVNNYLNYDEQSTINDQDEALNSKLRQENLATGITYTRNWNAKLKTTAQLYVSNYDLDATNFDITNNQRLIQENQVYDGTGKLNIQYHFNKNININSGYQFTEVGISNLEDVNNPYFRSYVKDVVRSHATYFENQFLSNNARTKLNFGTRLNYFPKFDELLIEPRLSFSQRFLNYFRLELLGELKSQTTSQIIDLQNDFLGIEKRRWILSNNYKDVVVTEEQTIYPVPILRSKQISAGLHYNKNEFLMSFEAFWKKVNGITTRSQGFQNQFQFTNDTGSYTIKGLDLLINKQFGNSLSSWISYSFCTNIYTFNSINDGNPFPNNTDIKNALAFGGAYTNNAFKFALGINWHSGKPTTEPDVNDSQEDNVISYASPNSSNLKDYLRADCSATYDFKLTQQAKATIGTSIWNLLDRTNIINRYYTLDDANNVNKVENHSLGITPNVSFRVRF</sequence>
<evidence type="ECO:0000259" key="4">
    <source>
        <dbReference type="Pfam" id="PF07715"/>
    </source>
</evidence>
<dbReference type="Pfam" id="PF16344">
    <property type="entry name" value="FecR_C"/>
    <property type="match status" value="1"/>
</dbReference>
<dbReference type="Pfam" id="PF07715">
    <property type="entry name" value="Plug"/>
    <property type="match status" value="1"/>
</dbReference>
<comment type="subcellular location">
    <subcellularLocation>
        <location evidence="1">Cell outer membrane</location>
    </subcellularLocation>
</comment>
<dbReference type="Gene3D" id="2.40.170.20">
    <property type="entry name" value="TonB-dependent receptor, beta-barrel domain"/>
    <property type="match status" value="1"/>
</dbReference>
<evidence type="ECO:0000259" key="5">
    <source>
        <dbReference type="Pfam" id="PF16344"/>
    </source>
</evidence>
<dbReference type="Gene3D" id="2.170.130.10">
    <property type="entry name" value="TonB-dependent receptor, plug domain"/>
    <property type="match status" value="1"/>
</dbReference>
<keyword evidence="7" id="KW-1185">Reference proteome</keyword>
<comment type="caution">
    <text evidence="6">The sequence shown here is derived from an EMBL/GenBank/DDBJ whole genome shotgun (WGS) entry which is preliminary data.</text>
</comment>
<evidence type="ECO:0000256" key="2">
    <source>
        <dbReference type="ARBA" id="ARBA00023136"/>
    </source>
</evidence>
<dbReference type="InterPro" id="IPR036942">
    <property type="entry name" value="Beta-barrel_TonB_sf"/>
</dbReference>
<reference evidence="6 7" key="1">
    <citation type="submission" date="2020-09" db="EMBL/GenBank/DDBJ databases">
        <title>TT11 complete genome.</title>
        <authorList>
            <person name="Wu Z."/>
        </authorList>
    </citation>
    <scope>NUCLEOTIDE SEQUENCE [LARGE SCALE GENOMIC DNA]</scope>
    <source>
        <strain evidence="6 7">TT11</strain>
    </source>
</reference>
<keyword evidence="3" id="KW-0998">Cell outer membrane</keyword>
<proteinExistence type="predicted"/>
<organism evidence="6 7">
    <name type="scientific">Aestuariibaculum sediminum</name>
    <dbReference type="NCBI Taxonomy" id="2770637"/>
    <lineage>
        <taxon>Bacteria</taxon>
        <taxon>Pseudomonadati</taxon>
        <taxon>Bacteroidota</taxon>
        <taxon>Flavobacteriia</taxon>
        <taxon>Flavobacteriales</taxon>
        <taxon>Flavobacteriaceae</taxon>
    </lineage>
</organism>
<dbReference type="Gene3D" id="3.55.50.30">
    <property type="match status" value="1"/>
</dbReference>
<accession>A0A8J6U7R0</accession>
<keyword evidence="6" id="KW-0675">Receptor</keyword>
<evidence type="ECO:0000256" key="3">
    <source>
        <dbReference type="ARBA" id="ARBA00023237"/>
    </source>
</evidence>
<evidence type="ECO:0000313" key="7">
    <source>
        <dbReference type="Proteomes" id="UP000600588"/>
    </source>
</evidence>
<keyword evidence="2" id="KW-0472">Membrane</keyword>
<dbReference type="EMBL" id="JACVXB010000003">
    <property type="protein sequence ID" value="MBD0832365.1"/>
    <property type="molecule type" value="Genomic_DNA"/>
</dbReference>
<dbReference type="InterPro" id="IPR012910">
    <property type="entry name" value="Plug_dom"/>
</dbReference>